<dbReference type="InterPro" id="IPR038461">
    <property type="entry name" value="Schlafen_AlbA_2_dom_sf"/>
</dbReference>
<dbReference type="EMBL" id="BTTX01000003">
    <property type="protein sequence ID" value="GMU06526.1"/>
    <property type="molecule type" value="Genomic_DNA"/>
</dbReference>
<dbReference type="Proteomes" id="UP001342631">
    <property type="component" value="Unassembled WGS sequence"/>
</dbReference>
<reference evidence="2 3" key="1">
    <citation type="journal article" date="2024" name="Arch. Microbiol.">
        <title>Corallococcus caeni sp. nov., a novel myxobacterium isolated from activated sludge.</title>
        <authorList>
            <person name="Tomita S."/>
            <person name="Nakai R."/>
            <person name="Kuroda K."/>
            <person name="Kurashita H."/>
            <person name="Hatamoto M."/>
            <person name="Yamaguchi T."/>
            <person name="Narihiro T."/>
        </authorList>
    </citation>
    <scope>NUCLEOTIDE SEQUENCE [LARGE SCALE GENOMIC DNA]</scope>
    <source>
        <strain evidence="2 3">NO1</strain>
    </source>
</reference>
<accession>A0ABQ6QS68</accession>
<organism evidence="2 3">
    <name type="scientific">Corallococcus caeni</name>
    <dbReference type="NCBI Taxonomy" id="3082388"/>
    <lineage>
        <taxon>Bacteria</taxon>
        <taxon>Pseudomonadati</taxon>
        <taxon>Myxococcota</taxon>
        <taxon>Myxococcia</taxon>
        <taxon>Myxococcales</taxon>
        <taxon>Cystobacterineae</taxon>
        <taxon>Myxococcaceae</taxon>
        <taxon>Corallococcus</taxon>
    </lineage>
</organism>
<comment type="caution">
    <text evidence="2">The sequence shown here is derived from an EMBL/GenBank/DDBJ whole genome shotgun (WGS) entry which is preliminary data.</text>
</comment>
<proteinExistence type="predicted"/>
<feature type="domain" description="Schlafen AlbA-2" evidence="1">
    <location>
        <begin position="20"/>
        <end position="162"/>
    </location>
</feature>
<name>A0ABQ6QS68_9BACT</name>
<keyword evidence="3" id="KW-1185">Reference proteome</keyword>
<dbReference type="PANTHER" id="PTHR30595">
    <property type="entry name" value="GLPR-RELATED TRANSCRIPTIONAL REPRESSOR"/>
    <property type="match status" value="1"/>
</dbReference>
<dbReference type="PANTHER" id="PTHR30595:SF6">
    <property type="entry name" value="SCHLAFEN ALBA-2 DOMAIN-CONTAINING PROTEIN"/>
    <property type="match status" value="1"/>
</dbReference>
<protein>
    <recommendedName>
        <fullName evidence="1">Schlafen AlbA-2 domain-containing protein</fullName>
    </recommendedName>
</protein>
<evidence type="ECO:0000259" key="1">
    <source>
        <dbReference type="Pfam" id="PF04326"/>
    </source>
</evidence>
<evidence type="ECO:0000313" key="2">
    <source>
        <dbReference type="EMBL" id="GMU06526.1"/>
    </source>
</evidence>
<sequence length="353" mass="39676">MKTPETLEDIEAMLTNEQPESDHLDYKDQRALDVINQKPKPPAPGLQKAQNDAITELTRDVSAFANSDGGMLIYGISEDEQTHLPTAINVGFPNNGKVSKEWLGDLIDSRISPRISGIRIIPIKRSDTHSLFVIDVPKSSRAPHQADDGVHYRRYNFSNRRMQSYELKEVFQARRLESPRLLAVSLSTESIFVRIEVKNLGQEPARDVSFQVSPGLARWLEKKPRSLLKLGAKVISPGTKYVFHGDTAPNILSGNTLFPKTFNIEASYFTPISQERISELFEFDIGDLEGSGVIESDMDRLVNQLRDSTNTIQAEVKSIRRAIETANAQSIGRRISQFIDKGIKKRHDTHGPR</sequence>
<dbReference type="Pfam" id="PF04326">
    <property type="entry name" value="SLFN_AlbA_2"/>
    <property type="match status" value="1"/>
</dbReference>
<gene>
    <name evidence="2" type="ORF">ASNO1_27790</name>
</gene>
<dbReference type="RefSeq" id="WP_338277364.1">
    <property type="nucleotide sequence ID" value="NZ_BTTX01000003.1"/>
</dbReference>
<dbReference type="Gene3D" id="3.30.950.30">
    <property type="entry name" value="Schlafen, AAA domain"/>
    <property type="match status" value="1"/>
</dbReference>
<dbReference type="InterPro" id="IPR007421">
    <property type="entry name" value="Schlafen_AlbA_2_dom"/>
</dbReference>
<evidence type="ECO:0000313" key="3">
    <source>
        <dbReference type="Proteomes" id="UP001342631"/>
    </source>
</evidence>